<dbReference type="InParanoid" id="A0A0G4GEJ2"/>
<dbReference type="InterPro" id="IPR047140">
    <property type="entry name" value="LabA"/>
</dbReference>
<dbReference type="PhylomeDB" id="A0A0G4GEJ2"/>
<dbReference type="Proteomes" id="UP000041254">
    <property type="component" value="Unassembled WGS sequence"/>
</dbReference>
<reference evidence="4 5" key="1">
    <citation type="submission" date="2014-11" db="EMBL/GenBank/DDBJ databases">
        <authorList>
            <person name="Zhu J."/>
            <person name="Qi W."/>
            <person name="Song R."/>
        </authorList>
    </citation>
    <scope>NUCLEOTIDE SEQUENCE [LARGE SCALE GENOMIC DNA]</scope>
</reference>
<evidence type="ECO:0000313" key="4">
    <source>
        <dbReference type="EMBL" id="CEM27783.1"/>
    </source>
</evidence>
<dbReference type="VEuPathDB" id="CryptoDB:Vbra_22258"/>
<dbReference type="AlphaFoldDB" id="A0A0G4GEJ2"/>
<dbReference type="Gene3D" id="3.40.50.1010">
    <property type="entry name" value="5'-nuclease"/>
    <property type="match status" value="1"/>
</dbReference>
<name>A0A0G4GEJ2_VITBC</name>
<organism evidence="4 5">
    <name type="scientific">Vitrella brassicaformis (strain CCMP3155)</name>
    <dbReference type="NCBI Taxonomy" id="1169540"/>
    <lineage>
        <taxon>Eukaryota</taxon>
        <taxon>Sar</taxon>
        <taxon>Alveolata</taxon>
        <taxon>Colpodellida</taxon>
        <taxon>Vitrellaceae</taxon>
        <taxon>Vitrella</taxon>
    </lineage>
</organism>
<feature type="region of interest" description="Disordered" evidence="1">
    <location>
        <begin position="1"/>
        <end position="24"/>
    </location>
</feature>
<feature type="compositionally biased region" description="Polar residues" evidence="1">
    <location>
        <begin position="61"/>
        <end position="75"/>
    </location>
</feature>
<dbReference type="GO" id="GO:0004540">
    <property type="term" value="F:RNA nuclease activity"/>
    <property type="evidence" value="ECO:0007669"/>
    <property type="project" value="InterPro"/>
</dbReference>
<protein>
    <recommendedName>
        <fullName evidence="3">NYN domain-containing protein</fullName>
    </recommendedName>
</protein>
<proteinExistence type="predicted"/>
<dbReference type="PANTHER" id="PTHR35458:SF8">
    <property type="entry name" value="SLR0650 PROTEIN"/>
    <property type="match status" value="1"/>
</dbReference>
<keyword evidence="2" id="KW-0812">Transmembrane</keyword>
<dbReference type="OrthoDB" id="439808at2759"/>
<evidence type="ECO:0000256" key="1">
    <source>
        <dbReference type="SAM" id="MobiDB-lite"/>
    </source>
</evidence>
<accession>A0A0G4GEJ2</accession>
<evidence type="ECO:0000259" key="3">
    <source>
        <dbReference type="Pfam" id="PF01936"/>
    </source>
</evidence>
<keyword evidence="2" id="KW-1133">Transmembrane helix</keyword>
<dbReference type="PANTHER" id="PTHR35458">
    <property type="entry name" value="SLR0755 PROTEIN"/>
    <property type="match status" value="1"/>
</dbReference>
<dbReference type="EMBL" id="CDMY01000642">
    <property type="protein sequence ID" value="CEM27783.1"/>
    <property type="molecule type" value="Genomic_DNA"/>
</dbReference>
<sequence>MNRRADGRNEEEREEREREESNDGRGAAILAGLLGAGVALATGYWLASGRERTETAPRGGINQTVEAPSRTSGGHSQVARRSDTLRCALVVDGANVIHCHEGASPTRFSFEDFFRYGNEIKQAFGSRLGKEIIFRRDHSVFVTTTPAGWRERRDEMGALHESIERSGVSVLEVEMRQGHGGRTVQQGADVAIATKLVEAARERDVDAVILFSGDGDLVHALYSVQQTTDTRIFVCGFRGTVSNALRRGPIDLLHFIDVE</sequence>
<evidence type="ECO:0000256" key="2">
    <source>
        <dbReference type="SAM" id="Phobius"/>
    </source>
</evidence>
<feature type="compositionally biased region" description="Basic and acidic residues" evidence="1">
    <location>
        <begin position="1"/>
        <end position="23"/>
    </location>
</feature>
<feature type="transmembrane region" description="Helical" evidence="2">
    <location>
        <begin position="26"/>
        <end position="47"/>
    </location>
</feature>
<keyword evidence="5" id="KW-1185">Reference proteome</keyword>
<dbReference type="InterPro" id="IPR021139">
    <property type="entry name" value="NYN"/>
</dbReference>
<feature type="domain" description="NYN" evidence="3">
    <location>
        <begin position="87"/>
        <end position="247"/>
    </location>
</feature>
<evidence type="ECO:0000313" key="5">
    <source>
        <dbReference type="Proteomes" id="UP000041254"/>
    </source>
</evidence>
<feature type="region of interest" description="Disordered" evidence="1">
    <location>
        <begin position="52"/>
        <end position="78"/>
    </location>
</feature>
<gene>
    <name evidence="4" type="ORF">Vbra_22258</name>
</gene>
<keyword evidence="2" id="KW-0472">Membrane</keyword>
<dbReference type="Pfam" id="PF01936">
    <property type="entry name" value="NYN"/>
    <property type="match status" value="1"/>
</dbReference>